<sequence length="158" mass="18466">MSSLRIENLPRVLWLVTFFSVIFTATVFSFYFFKFGRFELSNDLTHWAELGGYVGGLLTALLSLLSLLAVLFTVYVQSRLLERATKAQELSTDYSRLNGLIALQDYYLARCKFLQVEVERTPRNSSSYELFRQEWVDADIKLKEVNRKIEMFYEQLTS</sequence>
<dbReference type="RefSeq" id="WP_221007785.1">
    <property type="nucleotide sequence ID" value="NZ_CP081150.1"/>
</dbReference>
<evidence type="ECO:0000256" key="1">
    <source>
        <dbReference type="SAM" id="Phobius"/>
    </source>
</evidence>
<proteinExistence type="predicted"/>
<keyword evidence="1" id="KW-0812">Transmembrane</keyword>
<accession>A0ABX8Z9L9</accession>
<reference evidence="2 3" key="1">
    <citation type="submission" date="2021-08" db="EMBL/GenBank/DDBJ databases">
        <title>complete genome sequencing of Deefgea sp. D25.</title>
        <authorList>
            <person name="Bae J.-W."/>
            <person name="Gim D.-H."/>
        </authorList>
    </citation>
    <scope>NUCLEOTIDE SEQUENCE [LARGE SCALE GENOMIC DNA]</scope>
    <source>
        <strain evidence="2 3">D25</strain>
    </source>
</reference>
<protein>
    <submittedName>
        <fullName evidence="2">Uncharacterized protein</fullName>
    </submittedName>
</protein>
<keyword evidence="3" id="KW-1185">Reference proteome</keyword>
<evidence type="ECO:0000313" key="3">
    <source>
        <dbReference type="Proteomes" id="UP000825679"/>
    </source>
</evidence>
<dbReference type="EMBL" id="CP081150">
    <property type="protein sequence ID" value="QZA79266.1"/>
    <property type="molecule type" value="Genomic_DNA"/>
</dbReference>
<evidence type="ECO:0000313" key="2">
    <source>
        <dbReference type="EMBL" id="QZA79266.1"/>
    </source>
</evidence>
<feature type="transmembrane region" description="Helical" evidence="1">
    <location>
        <begin position="12"/>
        <end position="33"/>
    </location>
</feature>
<feature type="transmembrane region" description="Helical" evidence="1">
    <location>
        <begin position="53"/>
        <end position="76"/>
    </location>
</feature>
<keyword evidence="1" id="KW-0472">Membrane</keyword>
<dbReference type="Proteomes" id="UP000825679">
    <property type="component" value="Chromosome"/>
</dbReference>
<gene>
    <name evidence="2" type="ORF">K4H28_07690</name>
</gene>
<keyword evidence="1" id="KW-1133">Transmembrane helix</keyword>
<name>A0ABX8Z9L9_9NEIS</name>
<organism evidence="2 3">
    <name type="scientific">Deefgea tanakiae</name>
    <dbReference type="NCBI Taxonomy" id="2865840"/>
    <lineage>
        <taxon>Bacteria</taxon>
        <taxon>Pseudomonadati</taxon>
        <taxon>Pseudomonadota</taxon>
        <taxon>Betaproteobacteria</taxon>
        <taxon>Neisseriales</taxon>
        <taxon>Chitinibacteraceae</taxon>
        <taxon>Deefgea</taxon>
    </lineage>
</organism>